<evidence type="ECO:0000256" key="2">
    <source>
        <dbReference type="ARBA" id="ARBA00022723"/>
    </source>
</evidence>
<name>A0A7X5UX67_9SPHN</name>
<dbReference type="GO" id="GO:0006508">
    <property type="term" value="P:proteolysis"/>
    <property type="evidence" value="ECO:0007669"/>
    <property type="project" value="UniProtKB-KW"/>
</dbReference>
<proteinExistence type="predicted"/>
<dbReference type="CDD" id="cd08070">
    <property type="entry name" value="MPN_like"/>
    <property type="match status" value="1"/>
</dbReference>
<dbReference type="Proteomes" id="UP000564677">
    <property type="component" value="Unassembled WGS sequence"/>
</dbReference>
<sequence length="130" mass="13684">MRIPLAVLDAIRREAVLAAPLEACGLLFGSDSAISSYQAVENVDEAPDRHFEIDPAALFAALRAERGGGPKLQGYWHSHPGGDATPSVTDAAMAAPDGKLWLIVGGATVTAWRAVERGELHGRFDPVAIA</sequence>
<keyword evidence="5" id="KW-0482">Metalloprotease</keyword>
<protein>
    <submittedName>
        <fullName evidence="7">Proteasome lid subunit RPN8/RPN11</fullName>
    </submittedName>
</protein>
<dbReference type="PANTHER" id="PTHR34858">
    <property type="entry name" value="CYSO-CYSTEINE PEPTIDASE"/>
    <property type="match status" value="1"/>
</dbReference>
<dbReference type="InterPro" id="IPR028090">
    <property type="entry name" value="JAB_dom_prok"/>
</dbReference>
<keyword evidence="2" id="KW-0479">Metal-binding</keyword>
<evidence type="ECO:0000256" key="1">
    <source>
        <dbReference type="ARBA" id="ARBA00022670"/>
    </source>
</evidence>
<dbReference type="InterPro" id="IPR051929">
    <property type="entry name" value="VirAsm_ModProt"/>
</dbReference>
<keyword evidence="3" id="KW-0378">Hydrolase</keyword>
<evidence type="ECO:0000313" key="8">
    <source>
        <dbReference type="Proteomes" id="UP000564677"/>
    </source>
</evidence>
<dbReference type="EMBL" id="JAASQV010000001">
    <property type="protein sequence ID" value="NIJ63934.1"/>
    <property type="molecule type" value="Genomic_DNA"/>
</dbReference>
<keyword evidence="7" id="KW-0647">Proteasome</keyword>
<keyword evidence="8" id="KW-1185">Reference proteome</keyword>
<gene>
    <name evidence="7" type="ORF">FHR20_000865</name>
</gene>
<dbReference type="PANTHER" id="PTHR34858:SF1">
    <property type="entry name" value="CYSO-CYSTEINE PEPTIDASE"/>
    <property type="match status" value="1"/>
</dbReference>
<dbReference type="GO" id="GO:0008235">
    <property type="term" value="F:metalloexopeptidase activity"/>
    <property type="evidence" value="ECO:0007669"/>
    <property type="project" value="TreeGrafter"/>
</dbReference>
<evidence type="ECO:0000256" key="4">
    <source>
        <dbReference type="ARBA" id="ARBA00022833"/>
    </source>
</evidence>
<evidence type="ECO:0000256" key="3">
    <source>
        <dbReference type="ARBA" id="ARBA00022801"/>
    </source>
</evidence>
<feature type="domain" description="JAB" evidence="6">
    <location>
        <begin position="6"/>
        <end position="114"/>
    </location>
</feature>
<dbReference type="Pfam" id="PF14464">
    <property type="entry name" value="Prok-JAB"/>
    <property type="match status" value="1"/>
</dbReference>
<evidence type="ECO:0000259" key="6">
    <source>
        <dbReference type="Pfam" id="PF14464"/>
    </source>
</evidence>
<organism evidence="7 8">
    <name type="scientific">Sphingomonas leidyi</name>
    <dbReference type="NCBI Taxonomy" id="68569"/>
    <lineage>
        <taxon>Bacteria</taxon>
        <taxon>Pseudomonadati</taxon>
        <taxon>Pseudomonadota</taxon>
        <taxon>Alphaproteobacteria</taxon>
        <taxon>Sphingomonadales</taxon>
        <taxon>Sphingomonadaceae</taxon>
        <taxon>Sphingomonas</taxon>
    </lineage>
</organism>
<dbReference type="SUPFAM" id="SSF102712">
    <property type="entry name" value="JAB1/MPN domain"/>
    <property type="match status" value="1"/>
</dbReference>
<keyword evidence="4" id="KW-0862">Zinc</keyword>
<comment type="caution">
    <text evidence="7">The sequence shown here is derived from an EMBL/GenBank/DDBJ whole genome shotgun (WGS) entry which is preliminary data.</text>
</comment>
<evidence type="ECO:0000313" key="7">
    <source>
        <dbReference type="EMBL" id="NIJ63934.1"/>
    </source>
</evidence>
<reference evidence="7 8" key="1">
    <citation type="submission" date="2020-03" db="EMBL/GenBank/DDBJ databases">
        <title>Genomic Encyclopedia of Type Strains, Phase IV (KMG-IV): sequencing the most valuable type-strain genomes for metagenomic binning, comparative biology and taxonomic classification.</title>
        <authorList>
            <person name="Goeker M."/>
        </authorList>
    </citation>
    <scope>NUCLEOTIDE SEQUENCE [LARGE SCALE GENOMIC DNA]</scope>
    <source>
        <strain evidence="7 8">DSM 4733</strain>
    </source>
</reference>
<dbReference type="GO" id="GO:0008270">
    <property type="term" value="F:zinc ion binding"/>
    <property type="evidence" value="ECO:0007669"/>
    <property type="project" value="TreeGrafter"/>
</dbReference>
<dbReference type="Gene3D" id="3.40.140.10">
    <property type="entry name" value="Cytidine Deaminase, domain 2"/>
    <property type="match status" value="1"/>
</dbReference>
<accession>A0A7X5UX67</accession>
<evidence type="ECO:0000256" key="5">
    <source>
        <dbReference type="ARBA" id="ARBA00023049"/>
    </source>
</evidence>
<dbReference type="AlphaFoldDB" id="A0A7X5UX67"/>
<dbReference type="RefSeq" id="WP_341786404.1">
    <property type="nucleotide sequence ID" value="NZ_JAASQV010000001.1"/>
</dbReference>
<keyword evidence="1" id="KW-0645">Protease</keyword>
<dbReference type="GO" id="GO:0000502">
    <property type="term" value="C:proteasome complex"/>
    <property type="evidence" value="ECO:0007669"/>
    <property type="project" value="UniProtKB-KW"/>
</dbReference>